<name>A0A7R8H9V9_LEPSM</name>
<keyword evidence="2" id="KW-1185">Reference proteome</keyword>
<evidence type="ECO:0000313" key="1">
    <source>
        <dbReference type="EMBL" id="CAF2961583.1"/>
    </source>
</evidence>
<organism evidence="1 2">
    <name type="scientific">Lepeophtheirus salmonis</name>
    <name type="common">Salmon louse</name>
    <name type="synonym">Caligus salmonis</name>
    <dbReference type="NCBI Taxonomy" id="72036"/>
    <lineage>
        <taxon>Eukaryota</taxon>
        <taxon>Metazoa</taxon>
        <taxon>Ecdysozoa</taxon>
        <taxon>Arthropoda</taxon>
        <taxon>Crustacea</taxon>
        <taxon>Multicrustacea</taxon>
        <taxon>Hexanauplia</taxon>
        <taxon>Copepoda</taxon>
        <taxon>Siphonostomatoida</taxon>
        <taxon>Caligidae</taxon>
        <taxon>Lepeophtheirus</taxon>
    </lineage>
</organism>
<dbReference type="Proteomes" id="UP000675881">
    <property type="component" value="Chromosome 5"/>
</dbReference>
<accession>A0A7R8H9V9</accession>
<reference evidence="1" key="1">
    <citation type="submission" date="2021-02" db="EMBL/GenBank/DDBJ databases">
        <authorList>
            <person name="Bekaert M."/>
        </authorList>
    </citation>
    <scope>NUCLEOTIDE SEQUENCE</scope>
    <source>
        <strain evidence="1">IoA-00</strain>
    </source>
</reference>
<evidence type="ECO:0000313" key="2">
    <source>
        <dbReference type="Proteomes" id="UP000675881"/>
    </source>
</evidence>
<proteinExistence type="predicted"/>
<protein>
    <submittedName>
        <fullName evidence="1">(salmon louse) hypothetical protein</fullName>
    </submittedName>
</protein>
<dbReference type="EMBL" id="HG994584">
    <property type="protein sequence ID" value="CAF2961583.1"/>
    <property type="molecule type" value="Genomic_DNA"/>
</dbReference>
<gene>
    <name evidence="1" type="ORF">LSAA_10763</name>
</gene>
<sequence length="186" mass="20857">MSEFAREINKSIFSKAVQCPGGRSLRYVERPWKTVDPVIPKQNEKVIYFEDIPINILEGSKTKSPVSMIMLSIIPSKDDKMSDNELLASVKEDAYLCPAIEAARTGDWSKTHSIILLRNSPSSFLQPLGNAFILITGHSHPYWCVLKMDRGFPEVRISTMSTLIPNIPQFLSSLFVEKLSQGGREG</sequence>
<dbReference type="AlphaFoldDB" id="A0A7R8H9V9"/>